<evidence type="ECO:0000313" key="2">
    <source>
        <dbReference type="Proteomes" id="UP000184159"/>
    </source>
</evidence>
<sequence>MNDQYDYSFELGKTALQDYFSSSYKDTQTVICDHMEFFESIENIEQVFILGHSLSDVDLLYFEKVIASIKRPPNSLYHTFEMKSVYLILKPCVVSAFKKAESA</sequence>
<dbReference type="EMBL" id="FQUH01000034">
    <property type="protein sequence ID" value="SHG16790.1"/>
    <property type="molecule type" value="Genomic_DNA"/>
</dbReference>
<proteinExistence type="predicted"/>
<dbReference type="AlphaFoldDB" id="A0A1M5HLI5"/>
<gene>
    <name evidence="1" type="ORF">SAMN02745781_04134</name>
</gene>
<protein>
    <submittedName>
        <fullName evidence="1">Bacteriophage abortive infection AbiH</fullName>
    </submittedName>
</protein>
<reference evidence="2" key="1">
    <citation type="submission" date="2016-11" db="EMBL/GenBank/DDBJ databases">
        <authorList>
            <person name="Varghese N."/>
            <person name="Submissions S."/>
        </authorList>
    </citation>
    <scope>NUCLEOTIDE SEQUENCE [LARGE SCALE GENOMIC DNA]</scope>
    <source>
        <strain evidence="2">DSM 21264</strain>
    </source>
</reference>
<evidence type="ECO:0000313" key="1">
    <source>
        <dbReference type="EMBL" id="SHG16790.1"/>
    </source>
</evidence>
<dbReference type="InterPro" id="IPR025935">
    <property type="entry name" value="AbiH"/>
</dbReference>
<organism evidence="1 2">
    <name type="scientific">Vibrio gazogenes DSM 21264 = NBRC 103151</name>
    <dbReference type="NCBI Taxonomy" id="1123492"/>
    <lineage>
        <taxon>Bacteria</taxon>
        <taxon>Pseudomonadati</taxon>
        <taxon>Pseudomonadota</taxon>
        <taxon>Gammaproteobacteria</taxon>
        <taxon>Vibrionales</taxon>
        <taxon>Vibrionaceae</taxon>
        <taxon>Vibrio</taxon>
    </lineage>
</organism>
<dbReference type="Proteomes" id="UP000184159">
    <property type="component" value="Unassembled WGS sequence"/>
</dbReference>
<keyword evidence="2" id="KW-1185">Reference proteome</keyword>
<dbReference type="Pfam" id="PF14253">
    <property type="entry name" value="AbiH"/>
    <property type="match status" value="1"/>
</dbReference>
<accession>A0A1M5HLI5</accession>
<name>A0A1M5HLI5_VIBGA</name>